<dbReference type="GO" id="GO:0020037">
    <property type="term" value="F:heme binding"/>
    <property type="evidence" value="ECO:0007669"/>
    <property type="project" value="InterPro"/>
</dbReference>
<comment type="caution">
    <text evidence="4">The sequence shown here is derived from an EMBL/GenBank/DDBJ whole genome shotgun (WGS) entry which is preliminary data.</text>
</comment>
<reference evidence="4" key="1">
    <citation type="submission" date="2021-12" db="EMBL/GenBank/DDBJ databases">
        <title>Convergent genome expansion in fungi linked to evolution of root-endophyte symbiosis.</title>
        <authorList>
            <consortium name="DOE Joint Genome Institute"/>
            <person name="Ke Y.-H."/>
            <person name="Bonito G."/>
            <person name="Liao H.-L."/>
            <person name="Looney B."/>
            <person name="Rojas-Flechas A."/>
            <person name="Nash J."/>
            <person name="Hameed K."/>
            <person name="Schadt C."/>
            <person name="Martin F."/>
            <person name="Crous P.W."/>
            <person name="Miettinen O."/>
            <person name="Magnuson J.K."/>
            <person name="Labbe J."/>
            <person name="Jacobson D."/>
            <person name="Doktycz M.J."/>
            <person name="Veneault-Fourrey C."/>
            <person name="Kuo A."/>
            <person name="Mondo S."/>
            <person name="Calhoun S."/>
            <person name="Riley R."/>
            <person name="Ohm R."/>
            <person name="LaButti K."/>
            <person name="Andreopoulos B."/>
            <person name="Pangilinan J."/>
            <person name="Nolan M."/>
            <person name="Tritt A."/>
            <person name="Clum A."/>
            <person name="Lipzen A."/>
            <person name="Daum C."/>
            <person name="Barry K."/>
            <person name="Grigoriev I.V."/>
            <person name="Vilgalys R."/>
        </authorList>
    </citation>
    <scope>NUCLEOTIDE SEQUENCE</scope>
    <source>
        <strain evidence="4">PMI_201</strain>
    </source>
</reference>
<dbReference type="InterPro" id="IPR036396">
    <property type="entry name" value="Cyt_P450_sf"/>
</dbReference>
<dbReference type="InterPro" id="IPR002401">
    <property type="entry name" value="Cyt_P450_E_grp-I"/>
</dbReference>
<keyword evidence="2" id="KW-0349">Heme</keyword>
<proteinExistence type="inferred from homology"/>
<dbReference type="GO" id="GO:0005506">
    <property type="term" value="F:iron ion binding"/>
    <property type="evidence" value="ECO:0007669"/>
    <property type="project" value="InterPro"/>
</dbReference>
<keyword evidence="3" id="KW-1133">Transmembrane helix</keyword>
<dbReference type="GO" id="GO:0004497">
    <property type="term" value="F:monooxygenase activity"/>
    <property type="evidence" value="ECO:0007669"/>
    <property type="project" value="UniProtKB-KW"/>
</dbReference>
<evidence type="ECO:0000313" key="4">
    <source>
        <dbReference type="EMBL" id="KAH8688999.1"/>
    </source>
</evidence>
<organism evidence="4 5">
    <name type="scientific">Talaromyces proteolyticus</name>
    <dbReference type="NCBI Taxonomy" id="1131652"/>
    <lineage>
        <taxon>Eukaryota</taxon>
        <taxon>Fungi</taxon>
        <taxon>Dikarya</taxon>
        <taxon>Ascomycota</taxon>
        <taxon>Pezizomycotina</taxon>
        <taxon>Eurotiomycetes</taxon>
        <taxon>Eurotiomycetidae</taxon>
        <taxon>Eurotiales</taxon>
        <taxon>Trichocomaceae</taxon>
        <taxon>Talaromyces</taxon>
        <taxon>Talaromyces sect. Bacilispori</taxon>
    </lineage>
</organism>
<dbReference type="InterPro" id="IPR001128">
    <property type="entry name" value="Cyt_P450"/>
</dbReference>
<dbReference type="GO" id="GO:0016705">
    <property type="term" value="F:oxidoreductase activity, acting on paired donors, with incorporation or reduction of molecular oxygen"/>
    <property type="evidence" value="ECO:0007669"/>
    <property type="project" value="InterPro"/>
</dbReference>
<comment type="similarity">
    <text evidence="1">Belongs to the cytochrome P450 family.</text>
</comment>
<dbReference type="EMBL" id="JAJTJA010000016">
    <property type="protein sequence ID" value="KAH8688999.1"/>
    <property type="molecule type" value="Genomic_DNA"/>
</dbReference>
<keyword evidence="3" id="KW-0472">Membrane</keyword>
<dbReference type="PANTHER" id="PTHR24305:SF166">
    <property type="entry name" value="CYTOCHROME P450 12A4, MITOCHONDRIAL-RELATED"/>
    <property type="match status" value="1"/>
</dbReference>
<dbReference type="GeneID" id="70249813"/>
<dbReference type="FunFam" id="1.10.630.10:FF:000051">
    <property type="entry name" value="Cytochrome P450 monooxygenase (Fum15)"/>
    <property type="match status" value="1"/>
</dbReference>
<protein>
    <submittedName>
        <fullName evidence="4">Cytochrome P450 monooxygenase</fullName>
    </submittedName>
</protein>
<dbReference type="Proteomes" id="UP001201262">
    <property type="component" value="Unassembled WGS sequence"/>
</dbReference>
<dbReference type="PRINTS" id="PR00463">
    <property type="entry name" value="EP450I"/>
</dbReference>
<keyword evidence="4" id="KW-0503">Monooxygenase</keyword>
<dbReference type="PRINTS" id="PR00385">
    <property type="entry name" value="P450"/>
</dbReference>
<keyword evidence="4" id="KW-0560">Oxidoreductase</keyword>
<dbReference type="PANTHER" id="PTHR24305">
    <property type="entry name" value="CYTOCHROME P450"/>
    <property type="match status" value="1"/>
</dbReference>
<feature type="transmembrane region" description="Helical" evidence="3">
    <location>
        <begin position="9"/>
        <end position="28"/>
    </location>
</feature>
<keyword evidence="5" id="KW-1185">Reference proteome</keyword>
<dbReference type="CDD" id="cd11069">
    <property type="entry name" value="CYP_FUM15-like"/>
    <property type="match status" value="1"/>
</dbReference>
<dbReference type="Gene3D" id="1.10.630.10">
    <property type="entry name" value="Cytochrome P450"/>
    <property type="match status" value="1"/>
</dbReference>
<evidence type="ECO:0000256" key="2">
    <source>
        <dbReference type="PIRSR" id="PIRSR602401-1"/>
    </source>
</evidence>
<dbReference type="InterPro" id="IPR050121">
    <property type="entry name" value="Cytochrome_P450_monoxygenase"/>
</dbReference>
<name>A0AAD4PTN2_9EURO</name>
<comment type="cofactor">
    <cofactor evidence="2">
        <name>heme</name>
        <dbReference type="ChEBI" id="CHEBI:30413"/>
    </cofactor>
</comment>
<dbReference type="RefSeq" id="XP_046065425.1">
    <property type="nucleotide sequence ID" value="XM_046219526.1"/>
</dbReference>
<dbReference type="Pfam" id="PF00067">
    <property type="entry name" value="p450"/>
    <property type="match status" value="1"/>
</dbReference>
<keyword evidence="2" id="KW-0408">Iron</keyword>
<keyword evidence="2" id="KW-0479">Metal-binding</keyword>
<evidence type="ECO:0000313" key="5">
    <source>
        <dbReference type="Proteomes" id="UP001201262"/>
    </source>
</evidence>
<feature type="transmembrane region" description="Helical" evidence="3">
    <location>
        <begin position="34"/>
        <end position="57"/>
    </location>
</feature>
<gene>
    <name evidence="4" type="ORF">BGW36DRAFT_420965</name>
</gene>
<evidence type="ECO:0000256" key="1">
    <source>
        <dbReference type="ARBA" id="ARBA00010617"/>
    </source>
</evidence>
<feature type="binding site" description="axial binding residue" evidence="2">
    <location>
        <position position="496"/>
    </location>
    <ligand>
        <name>heme</name>
        <dbReference type="ChEBI" id="CHEBI:30413"/>
    </ligand>
    <ligandPart>
        <name>Fe</name>
        <dbReference type="ChEBI" id="CHEBI:18248"/>
    </ligandPart>
</feature>
<dbReference type="SUPFAM" id="SSF48264">
    <property type="entry name" value="Cytochrome P450"/>
    <property type="match status" value="1"/>
</dbReference>
<evidence type="ECO:0000256" key="3">
    <source>
        <dbReference type="SAM" id="Phobius"/>
    </source>
</evidence>
<dbReference type="AlphaFoldDB" id="A0AAD4PTN2"/>
<keyword evidence="3" id="KW-0812">Transmembrane</keyword>
<sequence length="552" mass="62417">MTLLWAEEVVITMIIATTAGCSLAYGGVFPGVDYRLIIVGAIPVAFGFQIIYDFIIFPRMLSPLRRLPKAKGYLNTLKMLFETPRGKSALHWLRTIPNDGLINFAYLPKQTYLLATNHQALLDIMSTRTYDFEKPWRFRDFLARIIGFGLILSEGDPHKTQRKAVNPSFNIKNIRALYNLMWEKTGIFLKQLEKEIKDNPVRTLHGQGTMGRVEMTVWASRLTLDIIGPTAMGRDFQSLTSEENKVADVFLNILEPTWEKLLFLSVNFVLPQWLAVRIPWHLNKVVSEDIGYLRSLCHEIVQEKRLAFRGKKLEEKQLETDILGTLMLRGEFSDNDLVDQMLTFLAAGHETTAGALTMACWMLSLHQGIQTRLREEIRAHIPSGDGPITWDELESLPILNGVCQEILRLWPTVPATIREAVRETEVAGMKISRGTRIVLCPYAINRSPHFWGETADQFIPERWIDVDENGKQSVNHHGGASTNFAQITFLHGQRSCIGKDFSRAELRCAVAGVVGRFAMEMQDPTSGITLSGAVTVKPKEGLHLKMIQVDGW</sequence>
<accession>A0AAD4PTN2</accession>